<reference evidence="2" key="1">
    <citation type="journal article" date="2019" name="Int. J. Syst. Evol. Microbiol.">
        <title>The Global Catalogue of Microorganisms (GCM) 10K type strain sequencing project: providing services to taxonomists for standard genome sequencing and annotation.</title>
        <authorList>
            <consortium name="The Broad Institute Genomics Platform"/>
            <consortium name="The Broad Institute Genome Sequencing Center for Infectious Disease"/>
            <person name="Wu L."/>
            <person name="Ma J."/>
        </authorList>
    </citation>
    <scope>NUCLEOTIDE SEQUENCE [LARGE SCALE GENOMIC DNA]</scope>
    <source>
        <strain evidence="2">CCUG 54781</strain>
    </source>
</reference>
<name>A0ABW2LYF6_9FLAO</name>
<evidence type="ECO:0000313" key="1">
    <source>
        <dbReference type="EMBL" id="MFC7346914.1"/>
    </source>
</evidence>
<dbReference type="RefSeq" id="WP_378177325.1">
    <property type="nucleotide sequence ID" value="NZ_JBHTCR010000003.1"/>
</dbReference>
<dbReference type="EMBL" id="JBHTCR010000003">
    <property type="protein sequence ID" value="MFC7346914.1"/>
    <property type="molecule type" value="Genomic_DNA"/>
</dbReference>
<proteinExistence type="predicted"/>
<sequence length="282" mass="33591">MKNILIFLFFLTLVSCEGQNNKHQSSTEIKKKDKTSSKELQCDEITFYNPEKKLWKNFRTKDKDFKKINAENNLYFIEGCKSLTKSPDNKVFLMREVINDQFQDNYDYYEAPYVAIDTHTQDYASYVGIVDENIQFLSLSNAKADFINAHDFIFEDNIYYLSDELLKRIPKLIKNNNLNFSLDDIKEYLNNEPLTEQNIAQYNDIAYYLNEKNKYEESLFLLKIITDKFPNRTVAYLNLGDSYWNIYNKEKAKKSYTTYIELMKSQKKDLSKIPQRVYDRIK</sequence>
<dbReference type="Gene3D" id="1.25.40.10">
    <property type="entry name" value="Tetratricopeptide repeat domain"/>
    <property type="match status" value="1"/>
</dbReference>
<keyword evidence="2" id="KW-1185">Reference proteome</keyword>
<dbReference type="Proteomes" id="UP001596550">
    <property type="component" value="Unassembled WGS sequence"/>
</dbReference>
<dbReference type="InterPro" id="IPR011990">
    <property type="entry name" value="TPR-like_helical_dom_sf"/>
</dbReference>
<comment type="caution">
    <text evidence="1">The sequence shown here is derived from an EMBL/GenBank/DDBJ whole genome shotgun (WGS) entry which is preliminary data.</text>
</comment>
<dbReference type="PROSITE" id="PS51257">
    <property type="entry name" value="PROKAR_LIPOPROTEIN"/>
    <property type="match status" value="1"/>
</dbReference>
<organism evidence="1 2">
    <name type="scientific">Chryseobacterium zhengzhouense</name>
    <dbReference type="NCBI Taxonomy" id="1636086"/>
    <lineage>
        <taxon>Bacteria</taxon>
        <taxon>Pseudomonadati</taxon>
        <taxon>Bacteroidota</taxon>
        <taxon>Flavobacteriia</taxon>
        <taxon>Flavobacteriales</taxon>
        <taxon>Weeksellaceae</taxon>
        <taxon>Chryseobacterium group</taxon>
        <taxon>Chryseobacterium</taxon>
    </lineage>
</organism>
<protein>
    <submittedName>
        <fullName evidence="1">Tetratricopeptide repeat protein</fullName>
    </submittedName>
</protein>
<dbReference type="SUPFAM" id="SSF48452">
    <property type="entry name" value="TPR-like"/>
    <property type="match status" value="1"/>
</dbReference>
<gene>
    <name evidence="1" type="ORF">ACFQO9_09325</name>
</gene>
<accession>A0ABW2LYF6</accession>
<evidence type="ECO:0000313" key="2">
    <source>
        <dbReference type="Proteomes" id="UP001596550"/>
    </source>
</evidence>